<dbReference type="InterPro" id="IPR029069">
    <property type="entry name" value="HotDog_dom_sf"/>
</dbReference>
<accession>A0A417YN73</accession>
<gene>
    <name evidence="1" type="ORF">D1B32_01240</name>
</gene>
<dbReference type="AlphaFoldDB" id="A0A417YN73"/>
<dbReference type="CDD" id="cd00586">
    <property type="entry name" value="4HBT"/>
    <property type="match status" value="1"/>
</dbReference>
<proteinExistence type="predicted"/>
<dbReference type="Gene3D" id="3.10.129.10">
    <property type="entry name" value="Hotdog Thioesterase"/>
    <property type="match status" value="1"/>
</dbReference>
<sequence length="158" mass="18339">MNKAKLLIQDKVPEAWIDYNGHMNDAEYVRAFSRGVDQFMNVIGMTEDFLAKSKYTIYTMENHVCYLDEMKLGESFEVFINVIDYDIKRIHLFFELYGENGKRAATSEQLLMGINQEEGKASPFPEEIFNHIEELATKHKPAENPKEVGRVIGIRKKK</sequence>
<dbReference type="Pfam" id="PF13279">
    <property type="entry name" value="4HBT_2"/>
    <property type="match status" value="1"/>
</dbReference>
<organism evidence="1 2">
    <name type="scientific">Oceanobacillus profundus</name>
    <dbReference type="NCBI Taxonomy" id="372463"/>
    <lineage>
        <taxon>Bacteria</taxon>
        <taxon>Bacillati</taxon>
        <taxon>Bacillota</taxon>
        <taxon>Bacilli</taxon>
        <taxon>Bacillales</taxon>
        <taxon>Bacillaceae</taxon>
        <taxon>Oceanobacillus</taxon>
    </lineage>
</organism>
<evidence type="ECO:0000313" key="1">
    <source>
        <dbReference type="EMBL" id="RHW35271.1"/>
    </source>
</evidence>
<name>A0A417YN73_9BACI</name>
<dbReference type="RefSeq" id="WP_095314048.1">
    <property type="nucleotide sequence ID" value="NZ_JAMAWL010000006.1"/>
</dbReference>
<dbReference type="OrthoDB" id="6117985at2"/>
<evidence type="ECO:0000313" key="2">
    <source>
        <dbReference type="Proteomes" id="UP000285456"/>
    </source>
</evidence>
<comment type="caution">
    <text evidence="1">The sequence shown here is derived from an EMBL/GenBank/DDBJ whole genome shotgun (WGS) entry which is preliminary data.</text>
</comment>
<dbReference type="SUPFAM" id="SSF54637">
    <property type="entry name" value="Thioesterase/thiol ester dehydrase-isomerase"/>
    <property type="match status" value="1"/>
</dbReference>
<keyword evidence="2" id="KW-1185">Reference proteome</keyword>
<dbReference type="EMBL" id="QWEH01000001">
    <property type="protein sequence ID" value="RHW35271.1"/>
    <property type="molecule type" value="Genomic_DNA"/>
</dbReference>
<dbReference type="Proteomes" id="UP000285456">
    <property type="component" value="Unassembled WGS sequence"/>
</dbReference>
<reference evidence="1 2" key="1">
    <citation type="journal article" date="2007" name="Int. J. Syst. Evol. Microbiol.">
        <title>Oceanobacillus profundus sp. nov., isolated from a deep-sea sediment core.</title>
        <authorList>
            <person name="Kim Y.G."/>
            <person name="Choi D.H."/>
            <person name="Hyun S."/>
            <person name="Cho B.C."/>
        </authorList>
    </citation>
    <scope>NUCLEOTIDE SEQUENCE [LARGE SCALE GENOMIC DNA]</scope>
    <source>
        <strain evidence="1 2">DSM 18246</strain>
    </source>
</reference>
<protein>
    <submittedName>
        <fullName evidence="1">Thioesterase</fullName>
    </submittedName>
</protein>